<dbReference type="EMBL" id="CP140154">
    <property type="protein sequence ID" value="WQG90507.1"/>
    <property type="molecule type" value="Genomic_DNA"/>
</dbReference>
<gene>
    <name evidence="1" type="ORF">SAMN05661012_05681</name>
    <name evidence="2" type="ORF">SR876_03290</name>
</gene>
<evidence type="ECO:0000313" key="4">
    <source>
        <dbReference type="Proteomes" id="UP001326715"/>
    </source>
</evidence>
<dbReference type="Proteomes" id="UP001326715">
    <property type="component" value="Chromosome"/>
</dbReference>
<dbReference type="EMBL" id="FPIZ01000026">
    <property type="protein sequence ID" value="SFW85222.1"/>
    <property type="molecule type" value="Genomic_DNA"/>
</dbReference>
<protein>
    <submittedName>
        <fullName evidence="2">Universal stress protein</fullName>
    </submittedName>
</protein>
<dbReference type="Proteomes" id="UP000183788">
    <property type="component" value="Unassembled WGS sequence"/>
</dbReference>
<dbReference type="STRING" id="1004.SAMN05661012_05681"/>
<evidence type="ECO:0000313" key="3">
    <source>
        <dbReference type="Proteomes" id="UP000183788"/>
    </source>
</evidence>
<dbReference type="RefSeq" id="WP_072364940.1">
    <property type="nucleotide sequence ID" value="NZ_CBHWAX010000140.1"/>
</dbReference>
<accession>A0A1K1SLQ7</accession>
<dbReference type="AlphaFoldDB" id="A0A1K1SLQ7"/>
<sequence>MKKILFVADALDLHLENLDFAGYITGLAQSKLLAIFLENDESEMRTDSMIRTAAVNAGLNVTEEPISLKQHTCDTNIQRFKAACENKGIVCAVHRDRGNPLAELIVESRYADLILLNVGTSFTANREDTPSDFVKDVLSHAECPVVIMPPSFEGINELVFTYDGKAASIHAIKQFTYLFPQFNDLKTVVISINPEDVGPEERYKFREWMHAHYNYLDFLSTEGNVEMGLVELLFERDKAFIVMGAYGRNMISNFLRPSHANSVIKVISEPVFIAHH</sequence>
<dbReference type="Gene3D" id="3.40.50.12370">
    <property type="match status" value="1"/>
</dbReference>
<proteinExistence type="predicted"/>
<reference evidence="2 4" key="2">
    <citation type="submission" date="2023-11" db="EMBL/GenBank/DDBJ databases">
        <title>MicrobeMod: A computational toolkit for identifying prokaryotic methylation and restriction-modification with nanopore sequencing.</title>
        <authorList>
            <person name="Crits-Christoph A."/>
            <person name="Kang S.C."/>
            <person name="Lee H."/>
            <person name="Ostrov N."/>
        </authorList>
    </citation>
    <scope>NUCLEOTIDE SEQUENCE [LARGE SCALE GENOMIC DNA]</scope>
    <source>
        <strain evidence="2 4">ATCC 23090</strain>
    </source>
</reference>
<evidence type="ECO:0000313" key="1">
    <source>
        <dbReference type="EMBL" id="SFW85222.1"/>
    </source>
</evidence>
<evidence type="ECO:0000313" key="2">
    <source>
        <dbReference type="EMBL" id="WQG90507.1"/>
    </source>
</evidence>
<reference evidence="1 3" key="1">
    <citation type="submission" date="2016-11" db="EMBL/GenBank/DDBJ databases">
        <authorList>
            <person name="Jaros S."/>
            <person name="Januszkiewicz K."/>
            <person name="Wedrychowicz H."/>
        </authorList>
    </citation>
    <scope>NUCLEOTIDE SEQUENCE [LARGE SCALE GENOMIC DNA]</scope>
    <source>
        <strain evidence="1 3">DSM 784</strain>
    </source>
</reference>
<keyword evidence="4" id="KW-1185">Reference proteome</keyword>
<name>A0A1K1SLQ7_9BACT</name>
<dbReference type="OrthoDB" id="662548at2"/>
<organism evidence="1 3">
    <name type="scientific">Chitinophaga sancti</name>
    <dbReference type="NCBI Taxonomy" id="1004"/>
    <lineage>
        <taxon>Bacteria</taxon>
        <taxon>Pseudomonadati</taxon>
        <taxon>Bacteroidota</taxon>
        <taxon>Chitinophagia</taxon>
        <taxon>Chitinophagales</taxon>
        <taxon>Chitinophagaceae</taxon>
        <taxon>Chitinophaga</taxon>
    </lineage>
</organism>
<dbReference type="SUPFAM" id="SSF52402">
    <property type="entry name" value="Adenine nucleotide alpha hydrolases-like"/>
    <property type="match status" value="2"/>
</dbReference>